<dbReference type="InterPro" id="IPR013752">
    <property type="entry name" value="KPA_reductase"/>
</dbReference>
<dbReference type="SUPFAM" id="SSF48179">
    <property type="entry name" value="6-phosphogluconate dehydrogenase C-terminal domain-like"/>
    <property type="match status" value="1"/>
</dbReference>
<evidence type="ECO:0000256" key="2">
    <source>
        <dbReference type="ARBA" id="ARBA00023002"/>
    </source>
</evidence>
<accession>X0VQR9</accession>
<dbReference type="GO" id="GO:0050661">
    <property type="term" value="F:NADP binding"/>
    <property type="evidence" value="ECO:0007669"/>
    <property type="project" value="TreeGrafter"/>
</dbReference>
<gene>
    <name evidence="4" type="ORF">S01H1_59619</name>
</gene>
<evidence type="ECO:0000313" key="4">
    <source>
        <dbReference type="EMBL" id="GAG14823.1"/>
    </source>
</evidence>
<sequence length="163" mass="17741">INCMGNVLHGLIGTGLASLSDDQQAVARRIMITIGCEVVRVALALGICIESIWDIPAQEFADASSQEDIQGLIDQLKANTAPLRISPEQIEHLGVPPRPSLLQDVMKGRRTEVEYLNGYVAKTGAEVGVETPMNYAIAELMRRQEAGEIEPSPANLERLQTHL</sequence>
<dbReference type="GO" id="GO:0005737">
    <property type="term" value="C:cytoplasm"/>
    <property type="evidence" value="ECO:0007669"/>
    <property type="project" value="TreeGrafter"/>
</dbReference>
<dbReference type="PANTHER" id="PTHR43765:SF2">
    <property type="entry name" value="2-DEHYDROPANTOATE 2-REDUCTASE"/>
    <property type="match status" value="1"/>
</dbReference>
<dbReference type="PANTHER" id="PTHR43765">
    <property type="entry name" value="2-DEHYDROPANTOATE 2-REDUCTASE-RELATED"/>
    <property type="match status" value="1"/>
</dbReference>
<feature type="domain" description="Ketopantoate reductase C-terminal" evidence="3">
    <location>
        <begin position="1"/>
        <end position="143"/>
    </location>
</feature>
<evidence type="ECO:0000259" key="3">
    <source>
        <dbReference type="Pfam" id="PF08546"/>
    </source>
</evidence>
<evidence type="ECO:0000256" key="1">
    <source>
        <dbReference type="ARBA" id="ARBA00022857"/>
    </source>
</evidence>
<keyword evidence="1" id="KW-0521">NADP</keyword>
<organism evidence="4">
    <name type="scientific">marine sediment metagenome</name>
    <dbReference type="NCBI Taxonomy" id="412755"/>
    <lineage>
        <taxon>unclassified sequences</taxon>
        <taxon>metagenomes</taxon>
        <taxon>ecological metagenomes</taxon>
    </lineage>
</organism>
<feature type="non-terminal residue" evidence="4">
    <location>
        <position position="1"/>
    </location>
</feature>
<dbReference type="Gene3D" id="1.10.1040.10">
    <property type="entry name" value="N-(1-d-carboxylethyl)-l-norvaline Dehydrogenase, domain 2"/>
    <property type="match status" value="1"/>
</dbReference>
<dbReference type="GO" id="GO:0008677">
    <property type="term" value="F:2-dehydropantoate 2-reductase activity"/>
    <property type="evidence" value="ECO:0007669"/>
    <property type="project" value="TreeGrafter"/>
</dbReference>
<comment type="caution">
    <text evidence="4">The sequence shown here is derived from an EMBL/GenBank/DDBJ whole genome shotgun (WGS) entry which is preliminary data.</text>
</comment>
<name>X0VQR9_9ZZZZ</name>
<dbReference type="EMBL" id="BARS01039003">
    <property type="protein sequence ID" value="GAG14823.1"/>
    <property type="molecule type" value="Genomic_DNA"/>
</dbReference>
<reference evidence="4" key="1">
    <citation type="journal article" date="2014" name="Front. Microbiol.">
        <title>High frequency of phylogenetically diverse reductive dehalogenase-homologous genes in deep subseafloor sedimentary metagenomes.</title>
        <authorList>
            <person name="Kawai M."/>
            <person name="Futagami T."/>
            <person name="Toyoda A."/>
            <person name="Takaki Y."/>
            <person name="Nishi S."/>
            <person name="Hori S."/>
            <person name="Arai W."/>
            <person name="Tsubouchi T."/>
            <person name="Morono Y."/>
            <person name="Uchiyama I."/>
            <person name="Ito T."/>
            <person name="Fujiyama A."/>
            <person name="Inagaki F."/>
            <person name="Takami H."/>
        </authorList>
    </citation>
    <scope>NUCLEOTIDE SEQUENCE</scope>
    <source>
        <strain evidence="4">Expedition CK06-06</strain>
    </source>
</reference>
<proteinExistence type="predicted"/>
<dbReference type="InterPro" id="IPR008927">
    <property type="entry name" value="6-PGluconate_DH-like_C_sf"/>
</dbReference>
<keyword evidence="2" id="KW-0560">Oxidoreductase</keyword>
<dbReference type="InterPro" id="IPR013328">
    <property type="entry name" value="6PGD_dom2"/>
</dbReference>
<dbReference type="AlphaFoldDB" id="X0VQR9"/>
<dbReference type="InterPro" id="IPR050838">
    <property type="entry name" value="Ketopantoate_reductase"/>
</dbReference>
<protein>
    <recommendedName>
        <fullName evidence="3">Ketopantoate reductase C-terminal domain-containing protein</fullName>
    </recommendedName>
</protein>
<dbReference type="Pfam" id="PF08546">
    <property type="entry name" value="ApbA_C"/>
    <property type="match status" value="1"/>
</dbReference>